<keyword evidence="2" id="KW-1185">Reference proteome</keyword>
<reference evidence="1" key="1">
    <citation type="journal article" date="2015" name="ISME J.">
        <title>Draft Genome Sequence of Streptomyces incarnatus NRRL8089, which Produces the Nucleoside Antibiotic Sinefungin.</title>
        <authorList>
            <person name="Oshima K."/>
            <person name="Hattori M."/>
            <person name="Shimizu H."/>
            <person name="Fukuda K."/>
            <person name="Nemoto M."/>
            <person name="Inagaki K."/>
            <person name="Tamura T."/>
        </authorList>
    </citation>
    <scope>NUCLEOTIDE SEQUENCE</scope>
    <source>
        <strain evidence="1">FACHB-1375</strain>
    </source>
</reference>
<protein>
    <submittedName>
        <fullName evidence="1">Uncharacterized protein</fullName>
    </submittedName>
</protein>
<dbReference type="RefSeq" id="WP_190464361.1">
    <property type="nucleotide sequence ID" value="NZ_JACJPW010000022.1"/>
</dbReference>
<organism evidence="1 2">
    <name type="scientific">Aerosakkonema funiforme FACHB-1375</name>
    <dbReference type="NCBI Taxonomy" id="2949571"/>
    <lineage>
        <taxon>Bacteria</taxon>
        <taxon>Bacillati</taxon>
        <taxon>Cyanobacteriota</taxon>
        <taxon>Cyanophyceae</taxon>
        <taxon>Oscillatoriophycideae</taxon>
        <taxon>Aerosakkonematales</taxon>
        <taxon>Aerosakkonemataceae</taxon>
        <taxon>Aerosakkonema</taxon>
    </lineage>
</organism>
<proteinExistence type="predicted"/>
<dbReference type="Proteomes" id="UP000641646">
    <property type="component" value="Unassembled WGS sequence"/>
</dbReference>
<gene>
    <name evidence="1" type="ORF">H6G03_10610</name>
</gene>
<sequence>MESIANCPSHNNEVIVININNEIRQQKAEVQDATDKSLTFKQIIEIATQLITTAGVASGRIAQLINSLQSAGLFRYIK</sequence>
<reference evidence="1" key="2">
    <citation type="submission" date="2020-08" db="EMBL/GenBank/DDBJ databases">
        <authorList>
            <person name="Chen M."/>
            <person name="Teng W."/>
            <person name="Zhao L."/>
            <person name="Hu C."/>
            <person name="Zhou Y."/>
            <person name="Han B."/>
            <person name="Song L."/>
            <person name="Shu W."/>
        </authorList>
    </citation>
    <scope>NUCLEOTIDE SEQUENCE</scope>
    <source>
        <strain evidence="1">FACHB-1375</strain>
    </source>
</reference>
<dbReference type="EMBL" id="JACJPW010000022">
    <property type="protein sequence ID" value="MBD2181554.1"/>
    <property type="molecule type" value="Genomic_DNA"/>
</dbReference>
<dbReference type="AlphaFoldDB" id="A0A926ZGB1"/>
<comment type="caution">
    <text evidence="1">The sequence shown here is derived from an EMBL/GenBank/DDBJ whole genome shotgun (WGS) entry which is preliminary data.</text>
</comment>
<evidence type="ECO:0000313" key="2">
    <source>
        <dbReference type="Proteomes" id="UP000641646"/>
    </source>
</evidence>
<accession>A0A926ZGB1</accession>
<name>A0A926ZGB1_9CYAN</name>
<evidence type="ECO:0000313" key="1">
    <source>
        <dbReference type="EMBL" id="MBD2181554.1"/>
    </source>
</evidence>